<proteinExistence type="inferred from homology"/>
<keyword evidence="6 7" id="KW-0539">Nucleus</keyword>
<dbReference type="Pfam" id="PF15412">
    <property type="entry name" value="Nse4-Nse3_bdg"/>
    <property type="match status" value="1"/>
</dbReference>
<evidence type="ECO:0000256" key="5">
    <source>
        <dbReference type="ARBA" id="ARBA00023204"/>
    </source>
</evidence>
<sequence length="376" mass="42494">MAKRRASGPEEQAYKRAKSEESDDTATPTPLAQIPDTGDDNGPSEYEILASYRDLYSNIGKDRVEATRSGDIGTALERLKAADKLFERLEVVSTHKNSLFEQDSRTVLGVSELAELSVRNMKLDNSQMVVNRADIVGYAKRYMLHEYFERNDIDQGHQAARQRVDSDESEISEFVQHGQERENLQRFEQYDRFAQFNWFKLGMLYQTKSRAPAVVDHLLGPFAAEKKIRTFTQGTRAAADPVGTTATAQRVSKEALGATQEKTTPGQVKKCYKTLINRKGHNQIGLFQFVIDPKSFARSVENLFYTSFLIKEGKVVLEEDKDGFPAIRAASNNPGESGDARHANSDARQNHLIFQMDMSTWKQLIHRFDIKGSFIP</sequence>
<comment type="similarity">
    <text evidence="2 7">Belongs to the NSE4 family.</text>
</comment>
<evidence type="ECO:0000259" key="10">
    <source>
        <dbReference type="Pfam" id="PF15412"/>
    </source>
</evidence>
<dbReference type="PANTHER" id="PTHR16140">
    <property type="entry name" value="NON-STRUCTURAL MAINTENANCE OF CHROMOSOMES ELEMENT 4"/>
    <property type="match status" value="1"/>
</dbReference>
<evidence type="ECO:0000256" key="8">
    <source>
        <dbReference type="SAM" id="MobiDB-lite"/>
    </source>
</evidence>
<evidence type="ECO:0000313" key="11">
    <source>
        <dbReference type="EMBL" id="CEP61495.1"/>
    </source>
</evidence>
<dbReference type="STRING" id="1245769.A0A0C7N7Z3"/>
<accession>A0A0C7N7Z3</accession>
<evidence type="ECO:0000256" key="2">
    <source>
        <dbReference type="ARBA" id="ARBA00008997"/>
    </source>
</evidence>
<feature type="domain" description="Non-structural maintenance of chromosome element 4 C-terminal" evidence="9">
    <location>
        <begin position="284"/>
        <end position="375"/>
    </location>
</feature>
<evidence type="ECO:0000259" key="9">
    <source>
        <dbReference type="Pfam" id="PF08743"/>
    </source>
</evidence>
<feature type="region of interest" description="Disordered" evidence="8">
    <location>
        <begin position="1"/>
        <end position="44"/>
    </location>
</feature>
<name>A0A0C7N7Z3_9SACH</name>
<dbReference type="InterPro" id="IPR029225">
    <property type="entry name" value="Nse4_Nse3-bd"/>
</dbReference>
<dbReference type="GO" id="GO:0019789">
    <property type="term" value="F:SUMO transferase activity"/>
    <property type="evidence" value="ECO:0007669"/>
    <property type="project" value="EnsemblFungi"/>
</dbReference>
<evidence type="ECO:0000256" key="7">
    <source>
        <dbReference type="RuleBase" id="RU365071"/>
    </source>
</evidence>
<dbReference type="RefSeq" id="XP_022627729.1">
    <property type="nucleotide sequence ID" value="XM_022773235.1"/>
</dbReference>
<dbReference type="Proteomes" id="UP000054304">
    <property type="component" value="Unassembled WGS sequence"/>
</dbReference>
<dbReference type="GO" id="GO:0006281">
    <property type="term" value="P:DNA repair"/>
    <property type="evidence" value="ECO:0007669"/>
    <property type="project" value="UniProtKB-UniRule"/>
</dbReference>
<comment type="function">
    <text evidence="7">Component of the SMC5-SMC6 complex, that promotes sister chromatid alignment after DNA damage and facilitates double-stranded DNA breaks (DSBs) repair via homologous recombination between sister chromatids.</text>
</comment>
<keyword evidence="3 7" id="KW-0227">DNA damage</keyword>
<keyword evidence="12" id="KW-1185">Reference proteome</keyword>
<dbReference type="GO" id="GO:0030915">
    <property type="term" value="C:Smc5-Smc6 complex"/>
    <property type="evidence" value="ECO:0007669"/>
    <property type="project" value="UniProtKB-UniRule"/>
</dbReference>
<dbReference type="InterPro" id="IPR014854">
    <property type="entry name" value="Nse4_C"/>
</dbReference>
<evidence type="ECO:0000256" key="1">
    <source>
        <dbReference type="ARBA" id="ARBA00004123"/>
    </source>
</evidence>
<evidence type="ECO:0000313" key="12">
    <source>
        <dbReference type="Proteomes" id="UP000054304"/>
    </source>
</evidence>
<organism evidence="11 12">
    <name type="scientific">Lachancea lanzarotensis</name>
    <dbReference type="NCBI Taxonomy" id="1245769"/>
    <lineage>
        <taxon>Eukaryota</taxon>
        <taxon>Fungi</taxon>
        <taxon>Dikarya</taxon>
        <taxon>Ascomycota</taxon>
        <taxon>Saccharomycotina</taxon>
        <taxon>Saccharomycetes</taxon>
        <taxon>Saccharomycetales</taxon>
        <taxon>Saccharomycetaceae</taxon>
        <taxon>Lachancea</taxon>
    </lineage>
</organism>
<comment type="subcellular location">
    <subcellularLocation>
        <location evidence="1 7">Nucleus</location>
    </subcellularLocation>
</comment>
<dbReference type="PANTHER" id="PTHR16140:SF0">
    <property type="entry name" value="NON-STRUCTURAL MAINTENANCE OF CHROMOSOMES ELEMENT 4"/>
    <property type="match status" value="1"/>
</dbReference>
<dbReference type="OrthoDB" id="361242at2759"/>
<feature type="domain" description="Nse4/EID protein Nse3/MAGE-binding" evidence="10">
    <location>
        <begin position="103"/>
        <end position="155"/>
    </location>
</feature>
<dbReference type="Pfam" id="PF08743">
    <property type="entry name" value="Nse4_C"/>
    <property type="match status" value="1"/>
</dbReference>
<keyword evidence="4 7" id="KW-0233">DNA recombination</keyword>
<evidence type="ECO:0000256" key="4">
    <source>
        <dbReference type="ARBA" id="ARBA00023172"/>
    </source>
</evidence>
<evidence type="ECO:0000256" key="6">
    <source>
        <dbReference type="ARBA" id="ARBA00023242"/>
    </source>
</evidence>
<dbReference type="GO" id="GO:0006310">
    <property type="term" value="P:DNA recombination"/>
    <property type="evidence" value="ECO:0007669"/>
    <property type="project" value="UniProtKB-UniRule"/>
</dbReference>
<keyword evidence="5 7" id="KW-0234">DNA repair</keyword>
<comment type="subunit">
    <text evidence="7">Component of the SMC5-SMC6 complex.</text>
</comment>
<reference evidence="11 12" key="1">
    <citation type="submission" date="2014-12" db="EMBL/GenBank/DDBJ databases">
        <authorList>
            <person name="Neuveglise Cecile"/>
        </authorList>
    </citation>
    <scope>NUCLEOTIDE SEQUENCE [LARGE SCALE GENOMIC DNA]</scope>
    <source>
        <strain evidence="11 12">CBS 12615</strain>
    </source>
</reference>
<evidence type="ECO:0000256" key="3">
    <source>
        <dbReference type="ARBA" id="ARBA00022763"/>
    </source>
</evidence>
<gene>
    <name evidence="11" type="ORF">LALA0_S03e04126g</name>
</gene>
<dbReference type="AlphaFoldDB" id="A0A0C7N7Z3"/>
<protein>
    <recommendedName>
        <fullName evidence="7">Non-structural maintenance of chromosomes element 4</fullName>
    </recommendedName>
</protein>
<dbReference type="InterPro" id="IPR027786">
    <property type="entry name" value="Nse4/EID"/>
</dbReference>
<dbReference type="EMBL" id="LN736362">
    <property type="protein sequence ID" value="CEP61495.1"/>
    <property type="molecule type" value="Genomic_DNA"/>
</dbReference>
<dbReference type="HOGENOM" id="CLU_041037_5_1_1"/>
<dbReference type="GeneID" id="34684919"/>
<dbReference type="GO" id="GO:0005634">
    <property type="term" value="C:nucleus"/>
    <property type="evidence" value="ECO:0007669"/>
    <property type="project" value="UniProtKB-SubCell"/>
</dbReference>